<dbReference type="SUPFAM" id="SSF50249">
    <property type="entry name" value="Nucleic acid-binding proteins"/>
    <property type="match status" value="1"/>
</dbReference>
<sequence length="334" mass="36010">MAFLDSLVVLDRSLLTRGSPALRRRCTASQWGRNVDLGRRGWVSGVAVASLQVTLESHGDATTLRWEWDGSREEASHGFRVRYSPVEMAAAGIWSWRTVSQPMVRLAGMRPAVSYTAGIQPLFGSAANEWRTTQFRTHAISGGEIDAVGQDPVGVPAGEGGVDSGNDAPVTEFSRLEIRVGRILECEKHPDADTLYVEKVDVGEPETRTIVSGLVKYVPLDEMIGRTVVVLCNLKPRAMRGVTSFGMLLCASNEDHTEVDPLTAPEDTPIGTLITAPGHRSAPVEAGNRASKAFDRVAAQFRTDGDGIAYVEDAAFSTPNGPCYSPRKLQGSVS</sequence>
<dbReference type="CDD" id="cd02799">
    <property type="entry name" value="tRNA_bind_EMAP-II_like"/>
    <property type="match status" value="1"/>
</dbReference>
<dbReference type="Pfam" id="PF01588">
    <property type="entry name" value="tRNA_bind"/>
    <property type="match status" value="1"/>
</dbReference>
<keyword evidence="1 3" id="KW-0820">tRNA-binding</keyword>
<evidence type="ECO:0000313" key="5">
    <source>
        <dbReference type="EMBL" id="CAD9237985.1"/>
    </source>
</evidence>
<evidence type="ECO:0000256" key="1">
    <source>
        <dbReference type="ARBA" id="ARBA00022555"/>
    </source>
</evidence>
<evidence type="ECO:0000256" key="3">
    <source>
        <dbReference type="PROSITE-ProRule" id="PRU00209"/>
    </source>
</evidence>
<accession>A0A7S1TKX4</accession>
<reference evidence="5" key="1">
    <citation type="submission" date="2021-01" db="EMBL/GenBank/DDBJ databases">
        <authorList>
            <person name="Corre E."/>
            <person name="Pelletier E."/>
            <person name="Niang G."/>
            <person name="Scheremetjew M."/>
            <person name="Finn R."/>
            <person name="Kale V."/>
            <person name="Holt S."/>
            <person name="Cochrane G."/>
            <person name="Meng A."/>
            <person name="Brown T."/>
            <person name="Cohen L."/>
        </authorList>
    </citation>
    <scope>NUCLEOTIDE SEQUENCE</scope>
    <source>
        <strain evidence="5">SAG 36.94</strain>
    </source>
</reference>
<dbReference type="InterPro" id="IPR002547">
    <property type="entry name" value="tRNA-bd_dom"/>
</dbReference>
<dbReference type="EMBL" id="HBGH01018119">
    <property type="protein sequence ID" value="CAD9237985.1"/>
    <property type="molecule type" value="Transcribed_RNA"/>
</dbReference>
<dbReference type="PANTHER" id="PTHR11586:SF33">
    <property type="entry name" value="AMINOACYL TRNA SYNTHASE COMPLEX-INTERACTING MULTIFUNCTIONAL PROTEIN 1"/>
    <property type="match status" value="1"/>
</dbReference>
<name>A0A7S1TKX4_9RHOD</name>
<evidence type="ECO:0000259" key="4">
    <source>
        <dbReference type="PROSITE" id="PS50886"/>
    </source>
</evidence>
<dbReference type="GO" id="GO:0000049">
    <property type="term" value="F:tRNA binding"/>
    <property type="evidence" value="ECO:0007669"/>
    <property type="project" value="UniProtKB-UniRule"/>
</dbReference>
<proteinExistence type="predicted"/>
<feature type="domain" description="TRNA-binding" evidence="4">
    <location>
        <begin position="172"/>
        <end position="275"/>
    </location>
</feature>
<evidence type="ECO:0000256" key="2">
    <source>
        <dbReference type="ARBA" id="ARBA00022884"/>
    </source>
</evidence>
<organism evidence="5">
    <name type="scientific">Compsopogon caeruleus</name>
    <dbReference type="NCBI Taxonomy" id="31354"/>
    <lineage>
        <taxon>Eukaryota</taxon>
        <taxon>Rhodophyta</taxon>
        <taxon>Compsopogonophyceae</taxon>
        <taxon>Compsopogonales</taxon>
        <taxon>Compsopogonaceae</taxon>
        <taxon>Compsopogon</taxon>
    </lineage>
</organism>
<dbReference type="InterPro" id="IPR051270">
    <property type="entry name" value="Tyrosine-tRNA_ligase_regulator"/>
</dbReference>
<gene>
    <name evidence="5" type="ORF">CCAE0312_LOCUS10086</name>
</gene>
<dbReference type="PROSITE" id="PS50886">
    <property type="entry name" value="TRBD"/>
    <property type="match status" value="1"/>
</dbReference>
<protein>
    <recommendedName>
        <fullName evidence="4">tRNA-binding domain-containing protein</fullName>
    </recommendedName>
</protein>
<dbReference type="InterPro" id="IPR012340">
    <property type="entry name" value="NA-bd_OB-fold"/>
</dbReference>
<dbReference type="PANTHER" id="PTHR11586">
    <property type="entry name" value="TRNA-AMINOACYLATION COFACTOR ARC1 FAMILY MEMBER"/>
    <property type="match status" value="1"/>
</dbReference>
<dbReference type="AlphaFoldDB" id="A0A7S1TKX4"/>
<dbReference type="Gene3D" id="2.40.50.140">
    <property type="entry name" value="Nucleic acid-binding proteins"/>
    <property type="match status" value="1"/>
</dbReference>
<keyword evidence="2 3" id="KW-0694">RNA-binding</keyword>